<evidence type="ECO:0000259" key="1">
    <source>
        <dbReference type="Pfam" id="PF00425"/>
    </source>
</evidence>
<dbReference type="RefSeq" id="WP_072311588.1">
    <property type="nucleotide sequence ID" value="NZ_FPIW01000012.1"/>
</dbReference>
<dbReference type="AlphaFoldDB" id="A0AA94HS07"/>
<dbReference type="PANTHER" id="PTHR42839">
    <property type="entry name" value="ISOCHORISMATE SYNTHASE ENTC"/>
    <property type="match status" value="1"/>
</dbReference>
<protein>
    <submittedName>
        <fullName evidence="2">Chorismate binding enzyme</fullName>
    </submittedName>
</protein>
<gene>
    <name evidence="2" type="ORF">SAMN02910291_01022</name>
</gene>
<name>A0AA94HS07_DESDE</name>
<dbReference type="EMBL" id="FPIW01000012">
    <property type="protein sequence ID" value="SFW36541.1"/>
    <property type="molecule type" value="Genomic_DNA"/>
</dbReference>
<comment type="caution">
    <text evidence="2">The sequence shown here is derived from an EMBL/GenBank/DDBJ whole genome shotgun (WGS) entry which is preliminary data.</text>
</comment>
<dbReference type="Proteomes" id="UP000182680">
    <property type="component" value="Unassembled WGS sequence"/>
</dbReference>
<reference evidence="3" key="1">
    <citation type="submission" date="2016-11" db="EMBL/GenBank/DDBJ databases">
        <authorList>
            <person name="Jaros S."/>
            <person name="Januszkiewicz K."/>
            <person name="Wedrychowicz H."/>
        </authorList>
    </citation>
    <scope>NUCLEOTIDE SEQUENCE [LARGE SCALE GENOMIC DNA]</scope>
    <source>
        <strain evidence="3">DSM 7057</strain>
    </source>
</reference>
<sequence>MDLLYGDFTGQKSLLGNGPTLRGLYNPTPAVGGVPAGSALAFLRDHEGFDRGWYAGPVGWLDAEGNGEFMVALRSGVIQGNEAVLFAGCGLVAGSDPEKEYQETWIKFSTMLNGLCPAQGAEFVI</sequence>
<dbReference type="Gene3D" id="3.60.120.10">
    <property type="entry name" value="Anthranilate synthase"/>
    <property type="match status" value="1"/>
</dbReference>
<feature type="domain" description="Chorismate-utilising enzyme C-terminal" evidence="1">
    <location>
        <begin position="27"/>
        <end position="107"/>
    </location>
</feature>
<dbReference type="InterPro" id="IPR015890">
    <property type="entry name" value="Chorismate_C"/>
</dbReference>
<dbReference type="SUPFAM" id="SSF56322">
    <property type="entry name" value="ADC synthase"/>
    <property type="match status" value="1"/>
</dbReference>
<accession>A0AA94HS07</accession>
<organism evidence="2 3">
    <name type="scientific">Desulfovibrio desulfuricans</name>
    <dbReference type="NCBI Taxonomy" id="876"/>
    <lineage>
        <taxon>Bacteria</taxon>
        <taxon>Pseudomonadati</taxon>
        <taxon>Thermodesulfobacteriota</taxon>
        <taxon>Desulfovibrionia</taxon>
        <taxon>Desulfovibrionales</taxon>
        <taxon>Desulfovibrionaceae</taxon>
        <taxon>Desulfovibrio</taxon>
    </lineage>
</organism>
<proteinExistence type="predicted"/>
<dbReference type="PANTHER" id="PTHR42839:SF2">
    <property type="entry name" value="ISOCHORISMATE SYNTHASE ENTC"/>
    <property type="match status" value="1"/>
</dbReference>
<evidence type="ECO:0000313" key="2">
    <source>
        <dbReference type="EMBL" id="SFW36541.1"/>
    </source>
</evidence>
<evidence type="ECO:0000313" key="3">
    <source>
        <dbReference type="Proteomes" id="UP000182680"/>
    </source>
</evidence>
<dbReference type="Pfam" id="PF00425">
    <property type="entry name" value="Chorismate_bind"/>
    <property type="match status" value="1"/>
</dbReference>
<dbReference type="InterPro" id="IPR005801">
    <property type="entry name" value="ADC_synthase"/>
</dbReference>